<organism evidence="1 2">
    <name type="scientific">Ligilactobacillus faecis</name>
    <dbReference type="NCBI Taxonomy" id="762833"/>
    <lineage>
        <taxon>Bacteria</taxon>
        <taxon>Bacillati</taxon>
        <taxon>Bacillota</taxon>
        <taxon>Bacilli</taxon>
        <taxon>Lactobacillales</taxon>
        <taxon>Lactobacillaceae</taxon>
        <taxon>Ligilactobacillus</taxon>
    </lineage>
</organism>
<gene>
    <name evidence="1" type="ORF">AALT52_08755</name>
</gene>
<dbReference type="InterPro" id="IPR014959">
    <property type="entry name" value="DUF1827"/>
</dbReference>
<dbReference type="EMBL" id="JBCLUF010000037">
    <property type="protein sequence ID" value="MEY8662977.1"/>
    <property type="molecule type" value="Genomic_DNA"/>
</dbReference>
<evidence type="ECO:0000313" key="1">
    <source>
        <dbReference type="EMBL" id="MEY8662977.1"/>
    </source>
</evidence>
<sequence length="91" mass="10446">MQLIDVTNSYSRMIHRELIESPAHFIKVYTLGNSKVVYKKKHAFSQIVITNKLRPITNKEIDLVKEKLLKDKASQATVTRGEKAVEIVVDH</sequence>
<dbReference type="RefSeq" id="WP_369942961.1">
    <property type="nucleotide sequence ID" value="NZ_JBCLUF010000037.1"/>
</dbReference>
<comment type="caution">
    <text evidence="1">The sequence shown here is derived from an EMBL/GenBank/DDBJ whole genome shotgun (WGS) entry which is preliminary data.</text>
</comment>
<accession>A0ABV4DR85</accession>
<evidence type="ECO:0000313" key="2">
    <source>
        <dbReference type="Proteomes" id="UP001565236"/>
    </source>
</evidence>
<dbReference type="InterPro" id="IPR038226">
    <property type="entry name" value="LMG18311-like_sf"/>
</dbReference>
<protein>
    <submittedName>
        <fullName evidence="1">DUF1827 family protein</fullName>
    </submittedName>
</protein>
<proteinExistence type="predicted"/>
<keyword evidence="2" id="KW-1185">Reference proteome</keyword>
<dbReference type="Pfam" id="PF08860">
    <property type="entry name" value="DUF1827"/>
    <property type="match status" value="1"/>
</dbReference>
<reference evidence="1 2" key="1">
    <citation type="submission" date="2024-03" db="EMBL/GenBank/DDBJ databases">
        <title>Mouse gut bacterial collection (mGBC) of GemPharmatech.</title>
        <authorList>
            <person name="He Y."/>
            <person name="Dong L."/>
            <person name="Wu D."/>
            <person name="Gao X."/>
            <person name="Lin Z."/>
        </authorList>
    </citation>
    <scope>NUCLEOTIDE SEQUENCE [LARGE SCALE GENOMIC DNA]</scope>
    <source>
        <strain evidence="1 2">15-30</strain>
    </source>
</reference>
<dbReference type="Proteomes" id="UP001565236">
    <property type="component" value="Unassembled WGS sequence"/>
</dbReference>
<dbReference type="Gene3D" id="3.40.1720.10">
    <property type="entry name" value="Streptococcus thermophilus LMG 18311 protein like"/>
    <property type="match status" value="1"/>
</dbReference>
<name>A0ABV4DR85_9LACO</name>